<evidence type="ECO:0000259" key="6">
    <source>
        <dbReference type="PROSITE" id="PS51379"/>
    </source>
</evidence>
<evidence type="ECO:0000313" key="8">
    <source>
        <dbReference type="EMBL" id="ABC77275.1"/>
    </source>
</evidence>
<organism evidence="7 9">
    <name type="scientific">Syntrophus aciditrophicus (strain SB)</name>
    <dbReference type="NCBI Taxonomy" id="56780"/>
    <lineage>
        <taxon>Bacteria</taxon>
        <taxon>Pseudomonadati</taxon>
        <taxon>Thermodesulfobacteriota</taxon>
        <taxon>Syntrophia</taxon>
        <taxon>Syntrophales</taxon>
        <taxon>Syntrophaceae</taxon>
        <taxon>Syntrophus</taxon>
    </lineage>
</organism>
<dbReference type="Proteomes" id="UP000001933">
    <property type="component" value="Chromosome"/>
</dbReference>
<dbReference type="InterPro" id="IPR003813">
    <property type="entry name" value="MvhD/FlpD"/>
</dbReference>
<reference evidence="7" key="1">
    <citation type="submission" date="2006-01" db="EMBL/GenBank/DDBJ databases">
        <title>The genome of the syntrophic bacterium Syntrophus aciditrophicus: Life dependent on negative change in electrical potential.</title>
        <authorList>
            <person name="Gunsalus R."/>
            <person name="Rohlin L."/>
            <person name="Kim U."/>
            <person name="Krupp R."/>
            <person name="Bhattacharyya A."/>
            <person name="Campbell J."/>
            <person name="McInerney M."/>
            <person name="Moutakki H."/>
            <person name="Rio-Hernandez L."/>
        </authorList>
    </citation>
    <scope>NUCLEOTIDE SEQUENCE [LARGE SCALE GENOMIC DNA]</scope>
    <source>
        <strain evidence="7">SB</strain>
    </source>
</reference>
<dbReference type="InterPro" id="IPR050157">
    <property type="entry name" value="PSI_iron-sulfur_center"/>
</dbReference>
<keyword evidence="3" id="KW-0560">Oxidoreductase</keyword>
<reference evidence="7 9" key="2">
    <citation type="journal article" date="2007" name="Proc. Natl. Acad. Sci. U.S.A.">
        <title>The genome of Syntrophus aciditrophicus: life at the thermodynamic limit of microbial growth.</title>
        <authorList>
            <person name="McInerney M.J."/>
            <person name="Rohlin L."/>
            <person name="Mouttaki H."/>
            <person name="Kim U."/>
            <person name="Krupp R.S."/>
            <person name="Rios-Hernandez L."/>
            <person name="Sieber J."/>
            <person name="Struchtemeyer C.G."/>
            <person name="Bhattacharyya A."/>
            <person name="Campbell J.W."/>
            <person name="Gunsalus R.P."/>
        </authorList>
    </citation>
    <scope>NUCLEOTIDE SEQUENCE [LARGE SCALE GENOMIC DNA]</scope>
    <source>
        <strain evidence="7 9">SB</strain>
    </source>
</reference>
<proteinExistence type="predicted"/>
<accession>Q2LPZ6</accession>
<keyword evidence="2" id="KW-0479">Metal-binding</keyword>
<dbReference type="eggNOG" id="COG2878">
    <property type="taxonomic scope" value="Bacteria"/>
</dbReference>
<dbReference type="PANTHER" id="PTHR24960:SF79">
    <property type="entry name" value="PHOTOSYSTEM I IRON-SULFUR CENTER"/>
    <property type="match status" value="1"/>
</dbReference>
<evidence type="ECO:0000313" key="7">
    <source>
        <dbReference type="EMBL" id="ABC76351.1"/>
    </source>
</evidence>
<dbReference type="InterPro" id="IPR017896">
    <property type="entry name" value="4Fe4S_Fe-S-bd"/>
</dbReference>
<evidence type="ECO:0000256" key="2">
    <source>
        <dbReference type="ARBA" id="ARBA00022723"/>
    </source>
</evidence>
<keyword evidence="9" id="KW-1185">Reference proteome</keyword>
<dbReference type="HOGENOM" id="CLU_996497_0_0_7"/>
<evidence type="ECO:0000313" key="9">
    <source>
        <dbReference type="Proteomes" id="UP000001933"/>
    </source>
</evidence>
<dbReference type="KEGG" id="sat:SYN_03216"/>
<dbReference type="AlphaFoldDB" id="Q2LPZ6"/>
<name>Q2LPZ6_SYNAS</name>
<feature type="domain" description="4Fe-4S ferredoxin-type" evidence="6">
    <location>
        <begin position="192"/>
        <end position="221"/>
    </location>
</feature>
<dbReference type="EMBL" id="CP000252">
    <property type="protein sequence ID" value="ABC76351.1"/>
    <property type="molecule type" value="Genomic_DNA"/>
</dbReference>
<dbReference type="Pfam" id="PF13237">
    <property type="entry name" value="Fer4_10"/>
    <property type="match status" value="1"/>
</dbReference>
<dbReference type="EMBL" id="CP000252">
    <property type="protein sequence ID" value="ABC77275.1"/>
    <property type="molecule type" value="Genomic_DNA"/>
</dbReference>
<keyword evidence="5" id="KW-0411">Iron-sulfur</keyword>
<evidence type="ECO:0000256" key="3">
    <source>
        <dbReference type="ARBA" id="ARBA00023002"/>
    </source>
</evidence>
<keyword evidence="4" id="KW-0408">Iron</keyword>
<reference evidence="7" key="3">
    <citation type="submission" date="2012-11" db="EMBL/GenBank/DDBJ databases">
        <authorList>
            <person name="Le H."/>
            <person name="McInerney M.J."/>
        </authorList>
    </citation>
    <scope>NUCLEOTIDE SEQUENCE</scope>
    <source>
        <strain evidence="7">SB</strain>
    </source>
</reference>
<dbReference type="GO" id="GO:0016491">
    <property type="term" value="F:oxidoreductase activity"/>
    <property type="evidence" value="ECO:0007669"/>
    <property type="project" value="UniProtKB-KW"/>
</dbReference>
<dbReference type="eggNOG" id="COG1908">
    <property type="taxonomic scope" value="Bacteria"/>
</dbReference>
<dbReference type="SUPFAM" id="SSF54862">
    <property type="entry name" value="4Fe-4S ferredoxins"/>
    <property type="match status" value="1"/>
</dbReference>
<protein>
    <submittedName>
        <fullName evidence="7">Methyl-viologen-reducing hydrogenase, delta subunit</fullName>
    </submittedName>
</protein>
<dbReference type="PANTHER" id="PTHR24960">
    <property type="entry name" value="PHOTOSYSTEM I IRON-SULFUR CENTER-RELATED"/>
    <property type="match status" value="1"/>
</dbReference>
<feature type="domain" description="4Fe-4S ferredoxin-type" evidence="6">
    <location>
        <begin position="159"/>
        <end position="189"/>
    </location>
</feature>
<dbReference type="InParanoid" id="Q2LPZ6"/>
<dbReference type="Pfam" id="PF02662">
    <property type="entry name" value="FlpD"/>
    <property type="match status" value="1"/>
</dbReference>
<gene>
    <name evidence="7" type="ORF">SYN_00256</name>
    <name evidence="8" type="ORF">SYN_03216</name>
</gene>
<dbReference type="STRING" id="56780.SYN_00256"/>
<dbReference type="PROSITE" id="PS00198">
    <property type="entry name" value="4FE4S_FER_1"/>
    <property type="match status" value="2"/>
</dbReference>
<dbReference type="GO" id="GO:0046872">
    <property type="term" value="F:metal ion binding"/>
    <property type="evidence" value="ECO:0007669"/>
    <property type="project" value="UniProtKB-KW"/>
</dbReference>
<sequence>MRLVRVMCTGRVDFTHILRSFADGCDGVFVGGCHLGECNYITNGNYHAQNMVALTKKLLERIGLNPERLRMAFMSGAEANLYTEHVNSFVKKIKELGPLGVMEGIGKEDLDARLAELIRQVPYIKIMTNEKLAKQLTNHEDVEKLFTTEDVEKLFSEKISYYIDPEKCQACMTCARRCPMDAIISAKKEVHIIEQDKCIRCGACFAACPPQFSAIVKLVGQPAPPPLPEGQRAVVKKSKEATA</sequence>
<dbReference type="InterPro" id="IPR017900">
    <property type="entry name" value="4Fe4S_Fe_S_CS"/>
</dbReference>
<dbReference type="PROSITE" id="PS51379">
    <property type="entry name" value="4FE4S_FER_2"/>
    <property type="match status" value="2"/>
</dbReference>
<dbReference type="Gene3D" id="3.30.70.20">
    <property type="match status" value="2"/>
</dbReference>
<dbReference type="KEGG" id="sat:SYN_00256"/>
<evidence type="ECO:0000256" key="1">
    <source>
        <dbReference type="ARBA" id="ARBA00022485"/>
    </source>
</evidence>
<dbReference type="GO" id="GO:0051539">
    <property type="term" value="F:4 iron, 4 sulfur cluster binding"/>
    <property type="evidence" value="ECO:0007669"/>
    <property type="project" value="UniProtKB-KW"/>
</dbReference>
<evidence type="ECO:0000256" key="5">
    <source>
        <dbReference type="ARBA" id="ARBA00023014"/>
    </source>
</evidence>
<keyword evidence="1" id="KW-0004">4Fe-4S</keyword>
<evidence type="ECO:0000256" key="4">
    <source>
        <dbReference type="ARBA" id="ARBA00023004"/>
    </source>
</evidence>